<dbReference type="InterPro" id="IPR002645">
    <property type="entry name" value="STAS_dom"/>
</dbReference>
<evidence type="ECO:0000259" key="3">
    <source>
        <dbReference type="PROSITE" id="PS50801"/>
    </source>
</evidence>
<dbReference type="NCBIfam" id="TIGR00377">
    <property type="entry name" value="ant_ant_sig"/>
    <property type="match status" value="1"/>
</dbReference>
<evidence type="ECO:0000256" key="2">
    <source>
        <dbReference type="RuleBase" id="RU003749"/>
    </source>
</evidence>
<dbReference type="AlphaFoldDB" id="A0A1B2HVW3"/>
<dbReference type="SUPFAM" id="SSF52091">
    <property type="entry name" value="SpoIIaa-like"/>
    <property type="match status" value="1"/>
</dbReference>
<dbReference type="GO" id="GO:0043856">
    <property type="term" value="F:anti-sigma factor antagonist activity"/>
    <property type="evidence" value="ECO:0007669"/>
    <property type="project" value="InterPro"/>
</dbReference>
<dbReference type="OrthoDB" id="3688920at2"/>
<dbReference type="STRING" id="1586287.BBK82_43960"/>
<dbReference type="PANTHER" id="PTHR33495">
    <property type="entry name" value="ANTI-SIGMA FACTOR ANTAGONIST TM_1081-RELATED-RELATED"/>
    <property type="match status" value="1"/>
</dbReference>
<dbReference type="Pfam" id="PF01740">
    <property type="entry name" value="STAS"/>
    <property type="match status" value="1"/>
</dbReference>
<dbReference type="Gene3D" id="3.30.750.24">
    <property type="entry name" value="STAS domain"/>
    <property type="match status" value="1"/>
</dbReference>
<dbReference type="PANTHER" id="PTHR33495:SF2">
    <property type="entry name" value="ANTI-SIGMA FACTOR ANTAGONIST TM_1081-RELATED"/>
    <property type="match status" value="1"/>
</dbReference>
<dbReference type="KEGG" id="led:BBK82_43960"/>
<dbReference type="InterPro" id="IPR036513">
    <property type="entry name" value="STAS_dom_sf"/>
</dbReference>
<feature type="domain" description="STAS" evidence="3">
    <location>
        <begin position="35"/>
        <end position="134"/>
    </location>
</feature>
<sequence>MAQIDVTTTAGPRHAQVSRRSAEVLVGTTRTVPSGAVVVTVSGEVDMTTCVVVRDRIAEQLRFTHHLVLDLSEVTFFCAAGLTVLVVAGKTAQLTGTDLCVVARTRQVRLPLMITGLSGVLDLHPDLGEALACRSAGRQA</sequence>
<keyword evidence="5" id="KW-1185">Reference proteome</keyword>
<dbReference type="RefSeq" id="WP_065920196.1">
    <property type="nucleotide sequence ID" value="NZ_CP016793.1"/>
</dbReference>
<dbReference type="Proteomes" id="UP000093053">
    <property type="component" value="Chromosome"/>
</dbReference>
<dbReference type="EMBL" id="CP016793">
    <property type="protein sequence ID" value="ANZ41861.1"/>
    <property type="molecule type" value="Genomic_DNA"/>
</dbReference>
<accession>A0A1B2HVW3</accession>
<name>A0A1B2HVW3_9PSEU</name>
<protein>
    <recommendedName>
        <fullName evidence="2">Anti-sigma factor antagonist</fullName>
    </recommendedName>
</protein>
<evidence type="ECO:0000313" key="4">
    <source>
        <dbReference type="EMBL" id="ANZ41861.1"/>
    </source>
</evidence>
<dbReference type="CDD" id="cd07043">
    <property type="entry name" value="STAS_anti-anti-sigma_factors"/>
    <property type="match status" value="1"/>
</dbReference>
<proteinExistence type="inferred from homology"/>
<dbReference type="PROSITE" id="PS50801">
    <property type="entry name" value="STAS"/>
    <property type="match status" value="1"/>
</dbReference>
<comment type="similarity">
    <text evidence="1 2">Belongs to the anti-sigma-factor antagonist family.</text>
</comment>
<reference evidence="4 5" key="1">
    <citation type="submission" date="2016-07" db="EMBL/GenBank/DDBJ databases">
        <title>Complete genome sequence of the Lentzea guizhouensis DHS C013.</title>
        <authorList>
            <person name="Cao C."/>
        </authorList>
    </citation>
    <scope>NUCLEOTIDE SEQUENCE [LARGE SCALE GENOMIC DNA]</scope>
    <source>
        <strain evidence="4 5">DHS C013</strain>
    </source>
</reference>
<evidence type="ECO:0000313" key="5">
    <source>
        <dbReference type="Proteomes" id="UP000093053"/>
    </source>
</evidence>
<evidence type="ECO:0000256" key="1">
    <source>
        <dbReference type="ARBA" id="ARBA00009013"/>
    </source>
</evidence>
<gene>
    <name evidence="4" type="ORF">BBK82_43960</name>
</gene>
<dbReference type="InterPro" id="IPR003658">
    <property type="entry name" value="Anti-sigma_ant"/>
</dbReference>
<organism evidence="4 5">
    <name type="scientific">Lentzea guizhouensis</name>
    <dbReference type="NCBI Taxonomy" id="1586287"/>
    <lineage>
        <taxon>Bacteria</taxon>
        <taxon>Bacillati</taxon>
        <taxon>Actinomycetota</taxon>
        <taxon>Actinomycetes</taxon>
        <taxon>Pseudonocardiales</taxon>
        <taxon>Pseudonocardiaceae</taxon>
        <taxon>Lentzea</taxon>
    </lineage>
</organism>